<evidence type="ECO:0000313" key="2">
    <source>
        <dbReference type="Proteomes" id="UP000184020"/>
    </source>
</evidence>
<accession>A0A1M5FPL1</accession>
<proteinExistence type="predicted"/>
<dbReference type="RefSeq" id="WP_073016344.1">
    <property type="nucleotide sequence ID" value="NZ_FQWF01000001.1"/>
</dbReference>
<dbReference type="NCBIfam" id="TIGR02574">
    <property type="entry name" value="stabl_TIGR02574"/>
    <property type="match status" value="1"/>
</dbReference>
<dbReference type="Pfam" id="PF09720">
    <property type="entry name" value="Unstab_antitox"/>
    <property type="match status" value="1"/>
</dbReference>
<dbReference type="InterPro" id="IPR013406">
    <property type="entry name" value="CHP02574_addiction_mod"/>
</dbReference>
<dbReference type="STRING" id="229205.SAMN05444372_101232"/>
<organism evidence="1 2">
    <name type="scientific">Flavobacterium micromati</name>
    <dbReference type="NCBI Taxonomy" id="229205"/>
    <lineage>
        <taxon>Bacteria</taxon>
        <taxon>Pseudomonadati</taxon>
        <taxon>Bacteroidota</taxon>
        <taxon>Flavobacteriia</taxon>
        <taxon>Flavobacteriales</taxon>
        <taxon>Flavobacteriaceae</taxon>
        <taxon>Flavobacterium</taxon>
    </lineage>
</organism>
<dbReference type="EMBL" id="FQWF01000001">
    <property type="protein sequence ID" value="SHF93426.1"/>
    <property type="molecule type" value="Genomic_DNA"/>
</dbReference>
<dbReference type="OrthoDB" id="1524962at2"/>
<gene>
    <name evidence="1" type="ORF">SAMN05444372_101232</name>
</gene>
<name>A0A1M5FPL1_9FLAO</name>
<dbReference type="Proteomes" id="UP000184020">
    <property type="component" value="Unassembled WGS sequence"/>
</dbReference>
<sequence length="68" mass="8018">MEIKDLNKISTAEKIVLVEQLWDSVSKKDIVVSPEIKSELDFRLQKVKEGKAEYFTWQDVKKHIDTIR</sequence>
<dbReference type="AlphaFoldDB" id="A0A1M5FPL1"/>
<keyword evidence="2" id="KW-1185">Reference proteome</keyword>
<reference evidence="2" key="1">
    <citation type="submission" date="2016-11" db="EMBL/GenBank/DDBJ databases">
        <authorList>
            <person name="Varghese N."/>
            <person name="Submissions S."/>
        </authorList>
    </citation>
    <scope>NUCLEOTIDE SEQUENCE [LARGE SCALE GENOMIC DNA]</scope>
    <source>
        <strain evidence="2">DSM 17659</strain>
    </source>
</reference>
<evidence type="ECO:0000313" key="1">
    <source>
        <dbReference type="EMBL" id="SHF93426.1"/>
    </source>
</evidence>
<protein>
    <submittedName>
        <fullName evidence="1">Putative addiction module component, TIGR02574 family</fullName>
    </submittedName>
</protein>